<proteinExistence type="inferred from homology"/>
<sequence>MTETQSSIQEFFKNKSVFVTGGTGFLGKLIINKLIRSCPQIKHIYLLVRDKKGKNAQERLEDMFNTPIFKDIDASRLKKISALRGDCSQADLGLSIEDLNTLIKEVNVIFHSAATVRFDERLDIAIGINVIGAREVVKLAQKLEDLVSYLHVSTAFSNCHNKRIEEKFYNLPYNYEKLIHLYKTKSSNILEKMKPFLLGPMPNTYVMTKAAAEQLIKREAKGLPITIVRPAIVTATANEPLPGWIDNLYGPTGIVTGVMTGIIKSIPCDINAVTDLVPADMTVNALIAASWDTSIRHRHTKMSELVEKHTEDPRIYNFVSSPENPLTWRIFSTTLMYYILHRPTAKAMWYPTLIMNASMFLHKITVLILHYLPAFLLDLVFICTGNKLRLVDQYKKIGRFTDILEYFSTREWVFCNKNVQVLWNSLNKDDKTLFPFDIKQMHWEEYLDTYHKGIMTFLLKEGLDKLPEAKKRLHNLYICHMIFKGAVYIGIVMLIWVILKRMLLA</sequence>
<dbReference type="EMBL" id="GFXV01001045">
    <property type="protein sequence ID" value="MBW12850.1"/>
    <property type="molecule type" value="Transcribed_RNA"/>
</dbReference>
<comment type="similarity">
    <text evidence="2 10">Belongs to the fatty acyl-CoA reductase family.</text>
</comment>
<dbReference type="GO" id="GO:0016020">
    <property type="term" value="C:membrane"/>
    <property type="evidence" value="ECO:0007669"/>
    <property type="project" value="UniProtKB-SubCell"/>
</dbReference>
<evidence type="ECO:0000256" key="9">
    <source>
        <dbReference type="ARBA" id="ARBA00052530"/>
    </source>
</evidence>
<keyword evidence="7 10" id="KW-0443">Lipid metabolism</keyword>
<dbReference type="Pfam" id="PF07993">
    <property type="entry name" value="NAD_binding_4"/>
    <property type="match status" value="1"/>
</dbReference>
<comment type="subcellular location">
    <subcellularLocation>
        <location evidence="1">Membrane</location>
        <topology evidence="1">Multi-pass membrane protein</topology>
    </subcellularLocation>
</comment>
<dbReference type="GO" id="GO:0102965">
    <property type="term" value="F:alcohol-forming long-chain fatty acyl-CoA reductase activity"/>
    <property type="evidence" value="ECO:0007669"/>
    <property type="project" value="UniProtKB-EC"/>
</dbReference>
<evidence type="ECO:0000256" key="8">
    <source>
        <dbReference type="ARBA" id="ARBA00023136"/>
    </source>
</evidence>
<dbReference type="CDD" id="cd05236">
    <property type="entry name" value="FAR-N_SDR_e"/>
    <property type="match status" value="1"/>
</dbReference>
<keyword evidence="8 10" id="KW-0472">Membrane</keyword>
<evidence type="ECO:0000256" key="1">
    <source>
        <dbReference type="ARBA" id="ARBA00004141"/>
    </source>
</evidence>
<dbReference type="GO" id="GO:0080019">
    <property type="term" value="F:alcohol-forming very long-chain fatty acyl-CoA reductase activity"/>
    <property type="evidence" value="ECO:0007669"/>
    <property type="project" value="InterPro"/>
</dbReference>
<dbReference type="InterPro" id="IPR013120">
    <property type="entry name" value="FAR_NAD-bd"/>
</dbReference>
<accession>A0A2H8TFN0</accession>
<evidence type="ECO:0000259" key="11">
    <source>
        <dbReference type="Pfam" id="PF03015"/>
    </source>
</evidence>
<dbReference type="Gene3D" id="3.40.50.720">
    <property type="entry name" value="NAD(P)-binding Rossmann-like Domain"/>
    <property type="match status" value="1"/>
</dbReference>
<comment type="function">
    <text evidence="10">Catalyzes the reduction of fatty acyl-CoA to fatty alcohols.</text>
</comment>
<feature type="transmembrane region" description="Helical" evidence="10">
    <location>
        <begin position="475"/>
        <end position="499"/>
    </location>
</feature>
<organism evidence="13">
    <name type="scientific">Melanaphis sacchari</name>
    <dbReference type="NCBI Taxonomy" id="742174"/>
    <lineage>
        <taxon>Eukaryota</taxon>
        <taxon>Metazoa</taxon>
        <taxon>Ecdysozoa</taxon>
        <taxon>Arthropoda</taxon>
        <taxon>Hexapoda</taxon>
        <taxon>Insecta</taxon>
        <taxon>Pterygota</taxon>
        <taxon>Neoptera</taxon>
        <taxon>Paraneoptera</taxon>
        <taxon>Hemiptera</taxon>
        <taxon>Sternorrhyncha</taxon>
        <taxon>Aphidomorpha</taxon>
        <taxon>Aphidoidea</taxon>
        <taxon>Aphididae</taxon>
        <taxon>Aphidini</taxon>
        <taxon>Melanaphis</taxon>
    </lineage>
</organism>
<dbReference type="InterPro" id="IPR026055">
    <property type="entry name" value="FAR"/>
</dbReference>
<dbReference type="AlphaFoldDB" id="A0A2H8TFN0"/>
<dbReference type="GO" id="GO:0035336">
    <property type="term" value="P:long-chain fatty-acyl-CoA metabolic process"/>
    <property type="evidence" value="ECO:0007669"/>
    <property type="project" value="TreeGrafter"/>
</dbReference>
<dbReference type="PANTHER" id="PTHR11011:SF60">
    <property type="entry name" value="FATTY ACYL-COA REDUCTASE-RELATED"/>
    <property type="match status" value="1"/>
</dbReference>
<keyword evidence="10" id="KW-0560">Oxidoreductase</keyword>
<evidence type="ECO:0000256" key="6">
    <source>
        <dbReference type="ARBA" id="ARBA00022989"/>
    </source>
</evidence>
<evidence type="ECO:0000256" key="5">
    <source>
        <dbReference type="ARBA" id="ARBA00022857"/>
    </source>
</evidence>
<dbReference type="InterPro" id="IPR036291">
    <property type="entry name" value="NAD(P)-bd_dom_sf"/>
</dbReference>
<feature type="transmembrane region" description="Helical" evidence="10">
    <location>
        <begin position="364"/>
        <end position="385"/>
    </location>
</feature>
<dbReference type="Pfam" id="PF03015">
    <property type="entry name" value="Sterile"/>
    <property type="match status" value="1"/>
</dbReference>
<dbReference type="OrthoDB" id="429813at2759"/>
<dbReference type="GO" id="GO:0005777">
    <property type="term" value="C:peroxisome"/>
    <property type="evidence" value="ECO:0007669"/>
    <property type="project" value="TreeGrafter"/>
</dbReference>
<evidence type="ECO:0000256" key="10">
    <source>
        <dbReference type="RuleBase" id="RU363097"/>
    </source>
</evidence>
<dbReference type="FunFam" id="3.40.50.720:FF:000143">
    <property type="entry name" value="Fatty acyl-CoA reductase"/>
    <property type="match status" value="1"/>
</dbReference>
<evidence type="ECO:0000256" key="2">
    <source>
        <dbReference type="ARBA" id="ARBA00005928"/>
    </source>
</evidence>
<evidence type="ECO:0000256" key="7">
    <source>
        <dbReference type="ARBA" id="ARBA00023098"/>
    </source>
</evidence>
<protein>
    <recommendedName>
        <fullName evidence="10">Fatty acyl-CoA reductase</fullName>
        <ecNumber evidence="10">1.2.1.84</ecNumber>
    </recommendedName>
</protein>
<keyword evidence="3 10" id="KW-0444">Lipid biosynthesis</keyword>
<dbReference type="InterPro" id="IPR033640">
    <property type="entry name" value="FAR_C"/>
</dbReference>
<keyword evidence="5 10" id="KW-0521">NADP</keyword>
<feature type="domain" description="Fatty acyl-CoA reductase C-terminal" evidence="11">
    <location>
        <begin position="369"/>
        <end position="461"/>
    </location>
</feature>
<dbReference type="SUPFAM" id="SSF51735">
    <property type="entry name" value="NAD(P)-binding Rossmann-fold domains"/>
    <property type="match status" value="1"/>
</dbReference>
<dbReference type="GeneID" id="112598079"/>
<comment type="catalytic activity">
    <reaction evidence="9 10">
        <text>a long-chain fatty acyl-CoA + 2 NADPH + 2 H(+) = a long-chain primary fatty alcohol + 2 NADP(+) + CoA</text>
        <dbReference type="Rhea" id="RHEA:52716"/>
        <dbReference type="ChEBI" id="CHEBI:15378"/>
        <dbReference type="ChEBI" id="CHEBI:57287"/>
        <dbReference type="ChEBI" id="CHEBI:57783"/>
        <dbReference type="ChEBI" id="CHEBI:58349"/>
        <dbReference type="ChEBI" id="CHEBI:77396"/>
        <dbReference type="ChEBI" id="CHEBI:83139"/>
        <dbReference type="EC" id="1.2.1.84"/>
    </reaction>
</comment>
<dbReference type="RefSeq" id="XP_025200204.1">
    <property type="nucleotide sequence ID" value="XM_025344419.1"/>
</dbReference>
<keyword evidence="6 10" id="KW-1133">Transmembrane helix</keyword>
<feature type="domain" description="Thioester reductase (TE)" evidence="12">
    <location>
        <begin position="19"/>
        <end position="285"/>
    </location>
</feature>
<dbReference type="EC" id="1.2.1.84" evidence="10"/>
<keyword evidence="4 10" id="KW-0812">Transmembrane</keyword>
<evidence type="ECO:0000256" key="4">
    <source>
        <dbReference type="ARBA" id="ARBA00022692"/>
    </source>
</evidence>
<evidence type="ECO:0000256" key="3">
    <source>
        <dbReference type="ARBA" id="ARBA00022516"/>
    </source>
</evidence>
<dbReference type="CDD" id="cd09071">
    <property type="entry name" value="FAR_C"/>
    <property type="match status" value="1"/>
</dbReference>
<evidence type="ECO:0000313" key="13">
    <source>
        <dbReference type="EMBL" id="MBW12850.1"/>
    </source>
</evidence>
<dbReference type="RefSeq" id="XP_025200211.1">
    <property type="nucleotide sequence ID" value="XM_025344426.1"/>
</dbReference>
<name>A0A2H8TFN0_9HEMI</name>
<reference evidence="13" key="1">
    <citation type="submission" date="2017-10" db="EMBL/GenBank/DDBJ databases">
        <title>Transcriptome Assembly of Sugarcane Aphid Adults.</title>
        <authorList>
            <person name="Scully E.D."/>
            <person name="Palmer N.A."/>
            <person name="Geib S.M."/>
            <person name="Sarath G."/>
            <person name="Sattler S.E."/>
        </authorList>
    </citation>
    <scope>NUCLEOTIDE SEQUENCE</scope>
    <source>
        <tissue evidence="13">Whole body</tissue>
    </source>
</reference>
<evidence type="ECO:0000259" key="12">
    <source>
        <dbReference type="Pfam" id="PF07993"/>
    </source>
</evidence>
<dbReference type="PANTHER" id="PTHR11011">
    <property type="entry name" value="MALE STERILITY PROTEIN 2-RELATED"/>
    <property type="match status" value="1"/>
</dbReference>